<evidence type="ECO:0000313" key="2">
    <source>
        <dbReference type="EMBL" id="MDQ0374869.1"/>
    </source>
</evidence>
<proteinExistence type="predicted"/>
<dbReference type="PANTHER" id="PTHR43433">
    <property type="entry name" value="HYDROLASE, ALPHA/BETA FOLD FAMILY PROTEIN"/>
    <property type="match status" value="1"/>
</dbReference>
<dbReference type="Gene3D" id="3.40.50.1820">
    <property type="entry name" value="alpha/beta hydrolase"/>
    <property type="match status" value="1"/>
</dbReference>
<organism evidence="2 3">
    <name type="scientific">Cellulomonas humilata</name>
    <dbReference type="NCBI Taxonomy" id="144055"/>
    <lineage>
        <taxon>Bacteria</taxon>
        <taxon>Bacillati</taxon>
        <taxon>Actinomycetota</taxon>
        <taxon>Actinomycetes</taxon>
        <taxon>Micrococcales</taxon>
        <taxon>Cellulomonadaceae</taxon>
        <taxon>Cellulomonas</taxon>
    </lineage>
</organism>
<dbReference type="RefSeq" id="WP_307493684.1">
    <property type="nucleotide sequence ID" value="NZ_JAUSVB010000004.1"/>
</dbReference>
<evidence type="ECO:0000259" key="1">
    <source>
        <dbReference type="Pfam" id="PF00561"/>
    </source>
</evidence>
<name>A0ABU0EHW7_9CELL</name>
<keyword evidence="3" id="KW-1185">Reference proteome</keyword>
<dbReference type="InterPro" id="IPR029058">
    <property type="entry name" value="AB_hydrolase_fold"/>
</dbReference>
<dbReference type="Pfam" id="PF00561">
    <property type="entry name" value="Abhydrolase_1"/>
    <property type="match status" value="1"/>
</dbReference>
<comment type="caution">
    <text evidence="2">The sequence shown here is derived from an EMBL/GenBank/DDBJ whole genome shotgun (WGS) entry which is preliminary data.</text>
</comment>
<feature type="domain" description="AB hydrolase-1" evidence="1">
    <location>
        <begin position="25"/>
        <end position="257"/>
    </location>
</feature>
<dbReference type="PRINTS" id="PR00111">
    <property type="entry name" value="ABHYDROLASE"/>
</dbReference>
<dbReference type="InterPro" id="IPR000073">
    <property type="entry name" value="AB_hydrolase_1"/>
</dbReference>
<dbReference type="SUPFAM" id="SSF53474">
    <property type="entry name" value="alpha/beta-Hydrolases"/>
    <property type="match status" value="1"/>
</dbReference>
<dbReference type="InterPro" id="IPR050471">
    <property type="entry name" value="AB_hydrolase"/>
</dbReference>
<dbReference type="PANTHER" id="PTHR43433:SF5">
    <property type="entry name" value="AB HYDROLASE-1 DOMAIN-CONTAINING PROTEIN"/>
    <property type="match status" value="1"/>
</dbReference>
<sequence length="286" mass="30276">MTERMVDVADGVRLCVDVSGAGEMLVLVHGAGCSLVAWPDGLVDLLAQHHRVLRYDARDQGRSTTWPVGQPGYGMSDVVGDVLALLDDEGVDRAHVLGLSGGGLVGQLLALDHPARVATLTLVSSTPGSAGLPGMADELRAFFDGGTDEPDWDDRDAVVAYLTELERPFQRGGYDEALQRVIAQRTADRSNDLRAATTNPFLVDPGPSVRGRLGEIAVPTLVVHGDDDPLFPLAHGEALAREIPGAELLVILGTGHGVPPQRAWPVLADRVESLISASRYGDIGSM</sequence>
<gene>
    <name evidence="2" type="ORF">J2X26_003196</name>
</gene>
<reference evidence="2 3" key="1">
    <citation type="submission" date="2023-07" db="EMBL/GenBank/DDBJ databases">
        <title>Sorghum-associated microbial communities from plants grown in Nebraska, USA.</title>
        <authorList>
            <person name="Schachtman D."/>
        </authorList>
    </citation>
    <scope>NUCLEOTIDE SEQUENCE [LARGE SCALE GENOMIC DNA]</scope>
    <source>
        <strain evidence="2 3">BE332</strain>
    </source>
</reference>
<evidence type="ECO:0000313" key="3">
    <source>
        <dbReference type="Proteomes" id="UP001239626"/>
    </source>
</evidence>
<dbReference type="Proteomes" id="UP001239626">
    <property type="component" value="Unassembled WGS sequence"/>
</dbReference>
<protein>
    <submittedName>
        <fullName evidence="2">Pimeloyl-ACP methyl ester carboxylesterase</fullName>
    </submittedName>
</protein>
<dbReference type="EMBL" id="JAUSVB010000004">
    <property type="protein sequence ID" value="MDQ0374869.1"/>
    <property type="molecule type" value="Genomic_DNA"/>
</dbReference>
<accession>A0ABU0EHW7</accession>